<evidence type="ECO:0000256" key="3">
    <source>
        <dbReference type="HAMAP-Rule" id="MF_00849"/>
    </source>
</evidence>
<feature type="binding site" evidence="3">
    <location>
        <begin position="25"/>
        <end position="30"/>
    </location>
    <ligand>
        <name>GTP</name>
        <dbReference type="ChEBI" id="CHEBI:37565"/>
    </ligand>
</feature>
<name>A0A1H9DR41_9PSEU</name>
<dbReference type="Gene3D" id="2.40.50.250">
    <property type="entry name" value="bipa protein"/>
    <property type="match status" value="1"/>
</dbReference>
<dbReference type="InterPro" id="IPR006298">
    <property type="entry name" value="BipA"/>
</dbReference>
<sequence>MPTATASALQTRTDLRNVAIVAHVDHGKTTLVDAMLRQSGAFSARAELVDRVMDSGELEREKGITILAKNTAVRRHTPDGDVIINVVDTPGHADFGGEVERALSMVDGVVLLVDASEGPLPQTRFVLRKTLAAGLPVILLVNKVDRPDARISEVVEEAHDLLLDLATEVGADESVLDLPVVYASARAGRASLTQPEDGGLPDEENLDTLFQVLLDHIPAPHVDIDGPLQALVTNLDASAFLGRIALCRIHRGTLRKGETVAWCREDGDPVKVRITELLITEALERVPAEVARAGDLVAIAGIPEITIGDTLADAENPVALPRITVDEPAISMTVGVNTSPLAGRNGGTKLTARLLKSRLDSELVGNVSVRVLPTERPDTWEVQGRGELALAILVEQMRREGFELTVGKPQVVTRTVDGKVHEPFERLSVDCPEEHLGAVTQLLANRKGRMENMSGHGTGRIKLDYVVPSRGLIGFRTEFLTETRGTGIANAVSEGYGPWAGEIRTRHNGSLVADRAGSITAYAMIQLADRGTFFVEPGADAYEGMVVGENPRAEDLDVNVCREKKLTNMRSSTADVMETLARPRKLSLEEALEFCASDECVEVAPEVVRVRKVTLDANLRGRERSRLKQRG</sequence>
<dbReference type="SMART" id="SM00838">
    <property type="entry name" value="EFG_C"/>
    <property type="match status" value="1"/>
</dbReference>
<evidence type="ECO:0000259" key="4">
    <source>
        <dbReference type="PROSITE" id="PS51722"/>
    </source>
</evidence>
<proteinExistence type="inferred from homology"/>
<comment type="catalytic activity">
    <reaction evidence="3">
        <text>GTP + H2O = GDP + phosphate + H(+)</text>
        <dbReference type="Rhea" id="RHEA:19669"/>
        <dbReference type="ChEBI" id="CHEBI:15377"/>
        <dbReference type="ChEBI" id="CHEBI:15378"/>
        <dbReference type="ChEBI" id="CHEBI:37565"/>
        <dbReference type="ChEBI" id="CHEBI:43474"/>
        <dbReference type="ChEBI" id="CHEBI:58189"/>
    </reaction>
</comment>
<dbReference type="GO" id="GO:0000049">
    <property type="term" value="F:tRNA binding"/>
    <property type="evidence" value="ECO:0007669"/>
    <property type="project" value="UniProtKB-KW"/>
</dbReference>
<organism evidence="5 6">
    <name type="scientific">Lentzea xinjiangensis</name>
    <dbReference type="NCBI Taxonomy" id="402600"/>
    <lineage>
        <taxon>Bacteria</taxon>
        <taxon>Bacillati</taxon>
        <taxon>Actinomycetota</taxon>
        <taxon>Actinomycetes</taxon>
        <taxon>Pseudonocardiales</taxon>
        <taxon>Pseudonocardiaceae</taxon>
        <taxon>Lentzea</taxon>
    </lineage>
</organism>
<dbReference type="PANTHER" id="PTHR42908">
    <property type="entry name" value="TRANSLATION ELONGATION FACTOR-RELATED"/>
    <property type="match status" value="1"/>
</dbReference>
<keyword evidence="3" id="KW-0690">Ribosome biogenesis</keyword>
<dbReference type="CDD" id="cd03710">
    <property type="entry name" value="BipA_TypA_C"/>
    <property type="match status" value="1"/>
</dbReference>
<keyword evidence="1 3" id="KW-0547">Nucleotide-binding</keyword>
<dbReference type="Pfam" id="PF03144">
    <property type="entry name" value="GTP_EFTU_D2"/>
    <property type="match status" value="1"/>
</dbReference>
<dbReference type="InterPro" id="IPR035651">
    <property type="entry name" value="BipA_V"/>
</dbReference>
<dbReference type="GO" id="GO:0005525">
    <property type="term" value="F:GTP binding"/>
    <property type="evidence" value="ECO:0007669"/>
    <property type="project" value="UniProtKB-UniRule"/>
</dbReference>
<keyword evidence="3" id="KW-0694">RNA-binding</keyword>
<comment type="subunit">
    <text evidence="3">Monomer.</text>
</comment>
<dbReference type="GO" id="GO:0043022">
    <property type="term" value="F:ribosome binding"/>
    <property type="evidence" value="ECO:0007669"/>
    <property type="project" value="UniProtKB-UniRule"/>
</dbReference>
<dbReference type="STRING" id="402600.SAMN05216188_102227"/>
<keyword evidence="3" id="KW-0378">Hydrolase</keyword>
<dbReference type="SUPFAM" id="SSF50447">
    <property type="entry name" value="Translation proteins"/>
    <property type="match status" value="1"/>
</dbReference>
<evidence type="ECO:0000313" key="5">
    <source>
        <dbReference type="EMBL" id="SEQ15168.1"/>
    </source>
</evidence>
<evidence type="ECO:0000256" key="2">
    <source>
        <dbReference type="ARBA" id="ARBA00023134"/>
    </source>
</evidence>
<dbReference type="InterPro" id="IPR047041">
    <property type="entry name" value="BipA_GTP-bd_dom"/>
</dbReference>
<keyword evidence="3" id="KW-0963">Cytoplasm</keyword>
<dbReference type="GO" id="GO:1990904">
    <property type="term" value="C:ribonucleoprotein complex"/>
    <property type="evidence" value="ECO:0007669"/>
    <property type="project" value="TreeGrafter"/>
</dbReference>
<dbReference type="Pfam" id="PF00679">
    <property type="entry name" value="EFG_C"/>
    <property type="match status" value="1"/>
</dbReference>
<dbReference type="Pfam" id="PF00009">
    <property type="entry name" value="GTP_EFTU"/>
    <property type="match status" value="1"/>
</dbReference>
<dbReference type="RefSeq" id="WP_089949681.1">
    <property type="nucleotide sequence ID" value="NZ_FOFR01000002.1"/>
</dbReference>
<accession>A0A1H9DR41</accession>
<dbReference type="Pfam" id="PF21018">
    <property type="entry name" value="BipA_C"/>
    <property type="match status" value="1"/>
</dbReference>
<dbReference type="Gene3D" id="2.40.30.10">
    <property type="entry name" value="Translation factors"/>
    <property type="match status" value="1"/>
</dbReference>
<dbReference type="Gene3D" id="3.40.50.300">
    <property type="entry name" value="P-loop containing nucleotide triphosphate hydrolases"/>
    <property type="match status" value="1"/>
</dbReference>
<dbReference type="EMBL" id="FOFR01000002">
    <property type="protein sequence ID" value="SEQ15168.1"/>
    <property type="molecule type" value="Genomic_DNA"/>
</dbReference>
<evidence type="ECO:0000313" key="6">
    <source>
        <dbReference type="Proteomes" id="UP000199352"/>
    </source>
</evidence>
<dbReference type="InterPro" id="IPR009000">
    <property type="entry name" value="Transl_B-barrel_sf"/>
</dbReference>
<dbReference type="InterPro" id="IPR042116">
    <property type="entry name" value="TypA/BipA_C"/>
</dbReference>
<dbReference type="NCBIfam" id="TIGR00231">
    <property type="entry name" value="small_GTP"/>
    <property type="match status" value="1"/>
</dbReference>
<keyword evidence="6" id="KW-1185">Reference proteome</keyword>
<dbReference type="Gene3D" id="3.30.70.240">
    <property type="match status" value="1"/>
</dbReference>
<dbReference type="InterPro" id="IPR048876">
    <property type="entry name" value="BipA_C"/>
</dbReference>
<dbReference type="PROSITE" id="PS51722">
    <property type="entry name" value="G_TR_2"/>
    <property type="match status" value="1"/>
</dbReference>
<dbReference type="InterPro" id="IPR027417">
    <property type="entry name" value="P-loop_NTPase"/>
</dbReference>
<reference evidence="6" key="1">
    <citation type="submission" date="2016-10" db="EMBL/GenBank/DDBJ databases">
        <authorList>
            <person name="Varghese N."/>
            <person name="Submissions S."/>
        </authorList>
    </citation>
    <scope>NUCLEOTIDE SEQUENCE [LARGE SCALE GENOMIC DNA]</scope>
    <source>
        <strain evidence="6">CGMCC 4.3525</strain>
    </source>
</reference>
<dbReference type="OrthoDB" id="9801472at2"/>
<dbReference type="FunFam" id="3.30.70.240:FF:000002">
    <property type="entry name" value="GTP-binding protein TypA"/>
    <property type="match status" value="1"/>
</dbReference>
<dbReference type="AlphaFoldDB" id="A0A1H9DR41"/>
<feature type="domain" description="Tr-type G" evidence="4">
    <location>
        <begin position="13"/>
        <end position="221"/>
    </location>
</feature>
<feature type="binding site" evidence="3">
    <location>
        <begin position="142"/>
        <end position="145"/>
    </location>
    <ligand>
        <name>GTP</name>
        <dbReference type="ChEBI" id="CHEBI:37565"/>
    </ligand>
</feature>
<dbReference type="GO" id="GO:0000027">
    <property type="term" value="P:ribosomal large subunit assembly"/>
    <property type="evidence" value="ECO:0007669"/>
    <property type="project" value="UniProtKB-UniRule"/>
</dbReference>
<comment type="subcellular location">
    <subcellularLocation>
        <location evidence="3">Cytoplasm</location>
    </subcellularLocation>
    <text evidence="3">Binds to ribosomes.</text>
</comment>
<evidence type="ECO:0000256" key="1">
    <source>
        <dbReference type="ARBA" id="ARBA00022741"/>
    </source>
</evidence>
<dbReference type="GO" id="GO:0003924">
    <property type="term" value="F:GTPase activity"/>
    <property type="evidence" value="ECO:0007669"/>
    <property type="project" value="UniProtKB-UniRule"/>
</dbReference>
<comment type="function">
    <text evidence="3">A 50S ribosomal subunit assembly protein with GTPase activity, required for 50S subunit assembly at low temperatures, may also play a role in translation. Binds GTP and analogs. Binds the 70S ribosome between the 30S and 50S subunits, in a similar position as ribosome-bound EF-G; it contacts a number of ribosomal proteins, both rRNAs and the A-site tRNA.</text>
</comment>
<dbReference type="Proteomes" id="UP000199352">
    <property type="component" value="Unassembled WGS sequence"/>
</dbReference>
<comment type="similarity">
    <text evidence="3">Belongs to the TRAFAC class translation factor GTPase superfamily. Classic translation factor GTPase family. BipA subfamily.</text>
</comment>
<dbReference type="FunFam" id="3.30.70.870:FF:000003">
    <property type="entry name" value="GTP-binding protein TypA"/>
    <property type="match status" value="1"/>
</dbReference>
<keyword evidence="2 3" id="KW-0342">GTP-binding</keyword>
<dbReference type="CDD" id="cd03691">
    <property type="entry name" value="BipA_TypA_II"/>
    <property type="match status" value="1"/>
</dbReference>
<dbReference type="CDD" id="cd01891">
    <property type="entry name" value="TypA_BipA"/>
    <property type="match status" value="1"/>
</dbReference>
<gene>
    <name evidence="3" type="primary">bipA</name>
    <name evidence="5" type="ORF">SAMN05216188_102227</name>
</gene>
<dbReference type="SUPFAM" id="SSF54980">
    <property type="entry name" value="EF-G C-terminal domain-like"/>
    <property type="match status" value="2"/>
</dbReference>
<dbReference type="GO" id="GO:0005829">
    <property type="term" value="C:cytosol"/>
    <property type="evidence" value="ECO:0007669"/>
    <property type="project" value="TreeGrafter"/>
</dbReference>
<dbReference type="PRINTS" id="PR00315">
    <property type="entry name" value="ELONGATNFCT"/>
</dbReference>
<dbReference type="InterPro" id="IPR000640">
    <property type="entry name" value="EFG_V-like"/>
</dbReference>
<dbReference type="EC" id="3.6.5.-" evidence="3"/>
<dbReference type="FunFam" id="3.40.50.300:FF:000463">
    <property type="entry name" value="GTP-binding protein TypA"/>
    <property type="match status" value="1"/>
</dbReference>
<dbReference type="GO" id="GO:0019843">
    <property type="term" value="F:rRNA binding"/>
    <property type="evidence" value="ECO:0007669"/>
    <property type="project" value="UniProtKB-KW"/>
</dbReference>
<dbReference type="PANTHER" id="PTHR42908:SF8">
    <property type="entry name" value="TR-TYPE G DOMAIN-CONTAINING PROTEIN"/>
    <property type="match status" value="1"/>
</dbReference>
<dbReference type="InterPro" id="IPR000795">
    <property type="entry name" value="T_Tr_GTP-bd_dom"/>
</dbReference>
<dbReference type="SUPFAM" id="SSF52540">
    <property type="entry name" value="P-loop containing nucleoside triphosphate hydrolases"/>
    <property type="match status" value="1"/>
</dbReference>
<dbReference type="InterPro" id="IPR005225">
    <property type="entry name" value="Small_GTP-bd"/>
</dbReference>
<dbReference type="Gene3D" id="3.30.70.870">
    <property type="entry name" value="Elongation Factor G (Translational Gtpase), domain 3"/>
    <property type="match status" value="1"/>
</dbReference>
<keyword evidence="3" id="KW-0699">rRNA-binding</keyword>
<protein>
    <recommendedName>
        <fullName evidence="3">Large ribosomal subunit assembly factor BipA</fullName>
        <ecNumber evidence="3">3.6.5.-</ecNumber>
    </recommendedName>
    <alternativeName>
        <fullName evidence="3">GTP-binding protein BipA</fullName>
    </alternativeName>
</protein>
<dbReference type="FunFam" id="2.40.50.250:FF:000001">
    <property type="entry name" value="GTP-binding protein TypA"/>
    <property type="match status" value="1"/>
</dbReference>
<keyword evidence="3" id="KW-0820">tRNA-binding</keyword>
<dbReference type="InterPro" id="IPR047042">
    <property type="entry name" value="BipA_II"/>
</dbReference>
<dbReference type="HAMAP" id="MF_00849">
    <property type="entry name" value="BipA"/>
    <property type="match status" value="1"/>
</dbReference>
<dbReference type="NCBIfam" id="TIGR01394">
    <property type="entry name" value="TypA_BipA"/>
    <property type="match status" value="1"/>
</dbReference>
<dbReference type="InterPro" id="IPR035647">
    <property type="entry name" value="EFG_III/V"/>
</dbReference>
<dbReference type="InterPro" id="IPR004161">
    <property type="entry name" value="EFTu-like_2"/>
</dbReference>